<evidence type="ECO:0000313" key="1">
    <source>
        <dbReference type="EMBL" id="MET3772654.1"/>
    </source>
</evidence>
<dbReference type="Proteomes" id="UP001549207">
    <property type="component" value="Unassembled WGS sequence"/>
</dbReference>
<protein>
    <submittedName>
        <fullName evidence="1">Uncharacterized protein</fullName>
    </submittedName>
</protein>
<gene>
    <name evidence="1" type="ORF">ABIC98_002302</name>
</gene>
<keyword evidence="2" id="KW-1185">Reference proteome</keyword>
<dbReference type="EMBL" id="JBEPNJ010000007">
    <property type="protein sequence ID" value="MET3772654.1"/>
    <property type="molecule type" value="Genomic_DNA"/>
</dbReference>
<evidence type="ECO:0000313" key="2">
    <source>
        <dbReference type="Proteomes" id="UP001549207"/>
    </source>
</evidence>
<name>A0ACC6TFZ7_9MICC</name>
<accession>A0ACC6TFZ7</accession>
<comment type="caution">
    <text evidence="1">The sequence shown here is derived from an EMBL/GenBank/DDBJ whole genome shotgun (WGS) entry which is preliminary data.</text>
</comment>
<reference evidence="1" key="1">
    <citation type="submission" date="2024-06" db="EMBL/GenBank/DDBJ databases">
        <title>Genomic Encyclopedia of Type Strains, Phase IV (KMG-IV): sequencing the most valuable type-strain genomes for metagenomic binning, comparative biology and taxonomic classification.</title>
        <authorList>
            <person name="Goeker M."/>
        </authorList>
    </citation>
    <scope>NUCLEOTIDE SEQUENCE</scope>
    <source>
        <strain evidence="1">SJCon</strain>
    </source>
</reference>
<proteinExistence type="predicted"/>
<organism evidence="1 2">
    <name type="scientific">Arthrobacter nitrophenolicus</name>
    <dbReference type="NCBI Taxonomy" id="683150"/>
    <lineage>
        <taxon>Bacteria</taxon>
        <taxon>Bacillati</taxon>
        <taxon>Actinomycetota</taxon>
        <taxon>Actinomycetes</taxon>
        <taxon>Micrococcales</taxon>
        <taxon>Micrococcaceae</taxon>
        <taxon>Arthrobacter</taxon>
    </lineage>
</organism>
<sequence length="58" mass="6031">MPDSKGVGLQSWPAAVDGVNVQAVYGKALEAASFTALADRDHGHHDGVLDPEASKVML</sequence>